<feature type="compositionally biased region" description="Basic and acidic residues" evidence="1">
    <location>
        <begin position="3038"/>
        <end position="3048"/>
    </location>
</feature>
<dbReference type="Proteomes" id="UP000612055">
    <property type="component" value="Unassembled WGS sequence"/>
</dbReference>
<feature type="region of interest" description="Disordered" evidence="1">
    <location>
        <begin position="1552"/>
        <end position="1637"/>
    </location>
</feature>
<feature type="compositionally biased region" description="Pro residues" evidence="1">
    <location>
        <begin position="1554"/>
        <end position="1565"/>
    </location>
</feature>
<feature type="compositionally biased region" description="Acidic residues" evidence="1">
    <location>
        <begin position="2841"/>
        <end position="2864"/>
    </location>
</feature>
<feature type="region of interest" description="Disordered" evidence="1">
    <location>
        <begin position="2645"/>
        <end position="2677"/>
    </location>
</feature>
<feature type="compositionally biased region" description="Gly residues" evidence="1">
    <location>
        <begin position="1862"/>
        <end position="1871"/>
    </location>
</feature>
<evidence type="ECO:0000313" key="2">
    <source>
        <dbReference type="EMBL" id="KAG2487562.1"/>
    </source>
</evidence>
<feature type="compositionally biased region" description="Gly residues" evidence="1">
    <location>
        <begin position="1733"/>
        <end position="1751"/>
    </location>
</feature>
<feature type="compositionally biased region" description="Low complexity" evidence="1">
    <location>
        <begin position="2872"/>
        <end position="2887"/>
    </location>
</feature>
<organism evidence="2 3">
    <name type="scientific">Edaphochlamys debaryana</name>
    <dbReference type="NCBI Taxonomy" id="47281"/>
    <lineage>
        <taxon>Eukaryota</taxon>
        <taxon>Viridiplantae</taxon>
        <taxon>Chlorophyta</taxon>
        <taxon>core chlorophytes</taxon>
        <taxon>Chlorophyceae</taxon>
        <taxon>CS clade</taxon>
        <taxon>Chlamydomonadales</taxon>
        <taxon>Chlamydomonadales incertae sedis</taxon>
        <taxon>Edaphochlamys</taxon>
    </lineage>
</organism>
<feature type="compositionally biased region" description="Polar residues" evidence="1">
    <location>
        <begin position="1260"/>
        <end position="1272"/>
    </location>
</feature>
<feature type="compositionally biased region" description="Low complexity" evidence="1">
    <location>
        <begin position="2084"/>
        <end position="2142"/>
    </location>
</feature>
<feature type="compositionally biased region" description="Low complexity" evidence="1">
    <location>
        <begin position="1328"/>
        <end position="1340"/>
    </location>
</feature>
<feature type="compositionally biased region" description="Gly residues" evidence="1">
    <location>
        <begin position="1793"/>
        <end position="1808"/>
    </location>
</feature>
<feature type="region of interest" description="Disordered" evidence="1">
    <location>
        <begin position="3101"/>
        <end position="3164"/>
    </location>
</feature>
<feature type="compositionally biased region" description="Basic and acidic residues" evidence="1">
    <location>
        <begin position="1842"/>
        <end position="1853"/>
    </location>
</feature>
<feature type="region of interest" description="Disordered" evidence="1">
    <location>
        <begin position="2982"/>
        <end position="3016"/>
    </location>
</feature>
<evidence type="ECO:0000313" key="3">
    <source>
        <dbReference type="Proteomes" id="UP000612055"/>
    </source>
</evidence>
<evidence type="ECO:0000256" key="1">
    <source>
        <dbReference type="SAM" id="MobiDB-lite"/>
    </source>
</evidence>
<dbReference type="EMBL" id="JAEHOE010000095">
    <property type="protein sequence ID" value="KAG2487562.1"/>
    <property type="molecule type" value="Genomic_DNA"/>
</dbReference>
<feature type="compositionally biased region" description="Low complexity" evidence="1">
    <location>
        <begin position="3072"/>
        <end position="3086"/>
    </location>
</feature>
<keyword evidence="3" id="KW-1185">Reference proteome</keyword>
<feature type="compositionally biased region" description="Low complexity" evidence="1">
    <location>
        <begin position="2716"/>
        <end position="2742"/>
    </location>
</feature>
<feature type="region of interest" description="Disordered" evidence="1">
    <location>
        <begin position="2038"/>
        <end position="2065"/>
    </location>
</feature>
<feature type="compositionally biased region" description="Polar residues" evidence="1">
    <location>
        <begin position="2143"/>
        <end position="2156"/>
    </location>
</feature>
<feature type="compositionally biased region" description="Pro residues" evidence="1">
    <location>
        <begin position="1274"/>
        <end position="1284"/>
    </location>
</feature>
<reference evidence="2" key="1">
    <citation type="journal article" date="2020" name="bioRxiv">
        <title>Comparative genomics of Chlamydomonas.</title>
        <authorList>
            <person name="Craig R.J."/>
            <person name="Hasan A.R."/>
            <person name="Ness R.W."/>
            <person name="Keightley P.D."/>
        </authorList>
    </citation>
    <scope>NUCLEOTIDE SEQUENCE</scope>
    <source>
        <strain evidence="2">CCAP 11/70</strain>
    </source>
</reference>
<protein>
    <submittedName>
        <fullName evidence="2">Uncharacterized protein</fullName>
    </submittedName>
</protein>
<feature type="compositionally biased region" description="Low complexity" evidence="1">
    <location>
        <begin position="2412"/>
        <end position="2422"/>
    </location>
</feature>
<gene>
    <name evidence="2" type="ORF">HYH03_013841</name>
</gene>
<feature type="compositionally biased region" description="Pro residues" evidence="1">
    <location>
        <begin position="1230"/>
        <end position="1244"/>
    </location>
</feature>
<feature type="region of interest" description="Disordered" evidence="1">
    <location>
        <begin position="1196"/>
        <end position="1425"/>
    </location>
</feature>
<feature type="region of interest" description="Disordered" evidence="1">
    <location>
        <begin position="1498"/>
        <end position="1520"/>
    </location>
</feature>
<feature type="compositionally biased region" description="Low complexity" evidence="1">
    <location>
        <begin position="1872"/>
        <end position="1883"/>
    </location>
</feature>
<feature type="compositionally biased region" description="Low complexity" evidence="1">
    <location>
        <begin position="2645"/>
        <end position="2668"/>
    </location>
</feature>
<feature type="compositionally biased region" description="Polar residues" evidence="1">
    <location>
        <begin position="2206"/>
        <end position="2215"/>
    </location>
</feature>
<accession>A0A835XMG2</accession>
<name>A0A835XMG2_9CHLO</name>
<feature type="compositionally biased region" description="Pro residues" evidence="1">
    <location>
        <begin position="1955"/>
        <end position="1975"/>
    </location>
</feature>
<feature type="region of interest" description="Disordered" evidence="1">
    <location>
        <begin position="2412"/>
        <end position="2442"/>
    </location>
</feature>
<feature type="region of interest" description="Disordered" evidence="1">
    <location>
        <begin position="2712"/>
        <end position="2960"/>
    </location>
</feature>
<feature type="compositionally biased region" description="Pro residues" evidence="1">
    <location>
        <begin position="1616"/>
        <end position="1625"/>
    </location>
</feature>
<feature type="region of interest" description="Disordered" evidence="1">
    <location>
        <begin position="2526"/>
        <end position="2546"/>
    </location>
</feature>
<sequence length="3271" mass="339560">MSHGSPGSRPGSTTRGVQCLQRLSHGDIVVLEAVQCSTVYAVQLADAQAGVPALLYLTSSSVERAASQPAVTLEVVQQGEWLGLRSPLLEGLFLQARKKAPNLVFFSARLGVWEQWKADPLYQGVLQQHSPGLCLTSRQVPNISLGVRAWKVGSLSPPPPRPLVVMARPAAQLDTGHGLASDQRFPVDRSSGGAACSTGGAADSTGRAGFYDTSLQDDALELSHNVVKGYVTRVTKWPLFLAFRLWRAETRRSRVARAQAAVVQQRQAVQAAWAAEQQQVAAERHATHMMVLATHCQERHRNRRLVRCVQTWRDAARRAVLLRHLYGVCVRKRVYRRAAAVLAEWSRVAARARSLLRRFRICTRRRAERLARAVLLGWQRATAELRLAMAALALRRDYALLRTALAFWRDATSTANAARQAAFDAACAATAAFAAAILRAWRDVCEQRRQLAARGQLLTASTARRALGTAWSAWRGLTADSAVRRHRAEQLRSARAHRLVGAVMLHWASLASASAALRFAAERLAARREQRLLPRVFEHWRTLARQSARLEEEGSPEATARAMGLLRRMLITGRVQATARRVLSAWRRLAAARWQLRLSAAVVSRLNTRALLRSAVRHWRGVVLRSEHMQQELLALYLASRLRRVLKSWSDLAAANARLSATAELARRRLRRRRLAGVWGAWRGLSRHSQDRCRRAVALHDRRLSLQALQGWRHRCERVRQGQAALSRLRRGYERGLMGAALQALGWRAGQARAVVACKRRRMQELGRRALRAMRAAAVYGAKLRSFARLIGAKWRRSVARGVLRSWFVVSHSAALQVHLLEAIQEACWGGVAMAGSVDPSAPQPPGGAWPPGPAWQAGYLAGAGAMWRPSPPHHPAWVATPLTSADTRQAAVLRVLAGALGGPAAIGPGGGAGGAAAAVWAASELLLARLPALARAATRPKQRVLAAFRAWRALAEARRGREVAAARLVVRRRQALTVAAFGGWWEAVAAVRAARRAAVTHSARVLRAFGRRCLIGWAGAAQIAVRRRRQCVRLLARRADRKRAAVLAAWRAEAAASRARTQEARTMKSDARSSLLRRAMRAWSAALSVAAEARTAAEKRGVLTLARMRRAVMVAWRHEARLSALHTDSCVRLLRGRWDRRLAGLALLAWWGFAQAERRRREDWPQLCRTFYAWLTLVQPWGRAASAAAAKLDELGLPPLPAPQPRSPRRSPSSPTHPPPRADTAPRSPLRPPSQPPQPPQPQPQAQAHHDEPPRSPLRYSSTSLFEETPNSPRLPRPQPQRAPTPRGGGPASGASPAGSSPARQQQQRARAYSSGSAAAGPGGSFRPGRSVTADGAPFGPVPPPSPEVPFGGGLSPGGPRAGSPSRGPPHLRPILVHPSSVEAGGDPSQFYDPVYEGEDVHTDDGTMSPPVEEVFTPSRSARRSRAMMTAKSAYYWQHWHNLMQGSMSGMPGGGAALPLPPWSALAGAVVAAADGGNAELLKERLGKLEEAIKLQRDREEREEKEKEREAKEKEKDKEVVAAAAAAAAAAVTAAVGGAAAAAGVGPGLTPAPSIPRPPPPPPTLGSNSSRILTASCRPEPGPLYQLKQMGRASATSLPGLSPHDSFNSGATAPSPTPSPPPTSPGASLPTPPAADAASTAPAVAIAAAAAAIPAAPAAPTVHVHVVNPYGPPPGALGPKDSRRTTSEPPSGEVDFVWPVGSRSRTADQVVELGGADLERFALLHHPRKSSSGGGAGPGASGGGAGGGPEEAGSGPSFAAWPGKPQPGKPSNLGQRRPGSPEPGPAGRDASSGGGAGPEGAGTGGGRLLPPSSRVQLGPASKKAQIENAWHSLVQEVIAQQHKDSDAKKAEQRASGSASTSGGGAGGSAGGAAPAGTRGSPSRLSAIGQSTAATKSGGDRSGGSDSEAEGGRGRDRGRNGDRDRERQRSAEPPSRRSSSPPSRLPSFSLAGMPQPQPQPQPQPPQPQPPHPSQPQPQAQPQAQPPILSPTPQYAQHPGLDWSAPAGTAFSAQVSGHPSWGVVTGGQLEQLLAQHPSLLPPQHSASGPGQALSPHPGPGPGQAPVIHHQIIDGRSVYIYQAAPGQQQSGQSGQTGLVGQSGQTGLVGQSGQEQHSQPLLQLLPSGALQGSSGLGQQTQGTAQPSVQPVLQPGSQTALAGIASFPGGQPPHPQLQPWLAQSSSLGTPGLPGQSPFAGPTLVFAPGSPQRQLSTHSGPQPAPHSPTSQQQQQPQVQSQVQPPLQGQNTPAGTPVFLVPAPAPGAAPGSPSHQPIVALAPGQGLTVVGSQPGYATAQPQPLAAYVLATNEPHAPSTATSTASGAGAGLAAANPTAASTPYWLAAGTPSPTAPASPPSAHVPTFPPPAAAAAGAFAPATWPAAPASAAPYMAQAAAALAGAAIAAAAAAPPATAAPASAAPASLPTPASPAPSRHGDPLGPVAPDMSELDRLLGQLEAKSRSAMVGSPRRQQLPYAQLQAVGRAATVGGVSGPSAGVAVGRGLFGLDGIDGLHARATTLSAPGAPIFTPSAGAGAGGGGGGGSGRSGAGGVEAQAEDDAAAVRQEMVDQALRKLEAQSVHAQAAAAAWSAVAGEVEAAAAAAGTRASDRDTAVLASAIEAAASAAAAAASASVTEPARMRAAAAAAAAAAAPSRAPSRTAPGGDAAAGAGRAPAPPLVSSSSGVAADLLSTFLAGAEELVRRQAAGARTAVPQALAAGSARNARPRATAAAPVQAQPQPRSPQPQRGWGPEEHEYDGAESLQRPPKRRVPSREGSMADGAWVHGREQAGVYGGVSGGAHEEEFDQDREEDLCPTCGSPTRPPSPARRNPQPDPRRRGGVHTSREEGEDEETNPEYGGYDDGDGYELDLDPGPPRLPRNQIRNQQQQQQRAPSRGGSPQSQRRVRWSADGGGGADAASANPRDGRPQHPTSGPARRAFAPEPAQAQAQGSRPWTRSGGTGAGAVLPEGDALDLLAELAHRRGNSGLAATLAGLSGGGAPPPPATAVPARRQHAETRAGASYGVRRSVDEQLLWEDAHAHVEARYRDDGREARARAPVPASIRQDTAAQARSSLGPQRARPTSAAPARASADATALRYAATANGGHKGFYGRPYDDAPPPPPPPPVLSRRPRSPSASYSSASLPADTALSTPSSGSSSSSSTGSSGGLGTAAAARSVASGGLLGDRNAVNAIRAGFDPDPLTSPLRGVLGQCKRLQANAAVMEAEGEEVARGVVADLSPRSAVAAALRAVARGGGGAGAGATGAGARRVLSLGGRRV</sequence>
<feature type="compositionally biased region" description="Polar residues" evidence="1">
    <location>
        <begin position="3057"/>
        <end position="3069"/>
    </location>
</feature>
<feature type="compositionally biased region" description="Gly residues" evidence="1">
    <location>
        <begin position="2529"/>
        <end position="2546"/>
    </location>
</feature>
<feature type="compositionally biased region" description="Low complexity" evidence="1">
    <location>
        <begin position="1931"/>
        <end position="1949"/>
    </location>
</feature>
<feature type="compositionally biased region" description="Acidic residues" evidence="1">
    <location>
        <begin position="2797"/>
        <end position="2807"/>
    </location>
</feature>
<feature type="compositionally biased region" description="Low complexity" evidence="1">
    <location>
        <begin position="1626"/>
        <end position="1637"/>
    </location>
</feature>
<feature type="compositionally biased region" description="Low complexity" evidence="1">
    <location>
        <begin position="2928"/>
        <end position="2943"/>
    </location>
</feature>
<comment type="caution">
    <text evidence="2">The sequence shown here is derived from an EMBL/GenBank/DDBJ whole genome shotgun (WGS) entry which is preliminary data.</text>
</comment>
<feature type="region of interest" description="Disordered" evidence="1">
    <location>
        <begin position="3038"/>
        <end position="3086"/>
    </location>
</feature>
<feature type="region of interest" description="Disordered" evidence="1">
    <location>
        <begin position="2084"/>
        <end position="2271"/>
    </location>
</feature>
<feature type="region of interest" description="Disordered" evidence="1">
    <location>
        <begin position="1723"/>
        <end position="1825"/>
    </location>
</feature>
<proteinExistence type="predicted"/>
<feature type="compositionally biased region" description="Basic and acidic residues" evidence="1">
    <location>
        <begin position="1910"/>
        <end position="1930"/>
    </location>
</feature>
<feature type="compositionally biased region" description="Low complexity" evidence="1">
    <location>
        <begin position="1294"/>
        <end position="1321"/>
    </location>
</feature>
<dbReference type="OrthoDB" id="550076at2759"/>
<feature type="region of interest" description="Disordered" evidence="1">
    <location>
        <begin position="1671"/>
        <end position="1705"/>
    </location>
</feature>
<feature type="region of interest" description="Disordered" evidence="1">
    <location>
        <begin position="1838"/>
        <end position="2012"/>
    </location>
</feature>
<feature type="compositionally biased region" description="Gly residues" evidence="1">
    <location>
        <begin position="1352"/>
        <end position="1362"/>
    </location>
</feature>
<feature type="compositionally biased region" description="Low complexity" evidence="1">
    <location>
        <begin position="3127"/>
        <end position="3157"/>
    </location>
</feature>
<feature type="compositionally biased region" description="Pro residues" evidence="1">
    <location>
        <begin position="3110"/>
        <end position="3120"/>
    </location>
</feature>
<feature type="compositionally biased region" description="Low complexity" evidence="1">
    <location>
        <begin position="2222"/>
        <end position="2244"/>
    </location>
</feature>